<dbReference type="UniPathway" id="UPA00334">
    <property type="reaction ID" value="UER00455"/>
</dbReference>
<evidence type="ECO:0000256" key="4">
    <source>
        <dbReference type="NCBIfam" id="TIGR01814"/>
    </source>
</evidence>
<reference evidence="6 7" key="1">
    <citation type="submission" date="2016-10" db="EMBL/GenBank/DDBJ databases">
        <authorList>
            <person name="de Groot N.N."/>
        </authorList>
    </citation>
    <scope>NUCLEOTIDE SEQUENCE [LARGE SCALE GENOMIC DNA]</scope>
    <source>
        <strain evidence="6 7">DSM 15345</strain>
    </source>
</reference>
<comment type="catalytic activity">
    <reaction evidence="5">
        <text>3-hydroxy-L-kynurenine + H2O = 3-hydroxyanthranilate + L-alanine + H(+)</text>
        <dbReference type="Rhea" id="RHEA:25143"/>
        <dbReference type="ChEBI" id="CHEBI:15377"/>
        <dbReference type="ChEBI" id="CHEBI:15378"/>
        <dbReference type="ChEBI" id="CHEBI:36559"/>
        <dbReference type="ChEBI" id="CHEBI:57972"/>
        <dbReference type="ChEBI" id="CHEBI:58125"/>
        <dbReference type="EC" id="3.7.1.3"/>
    </reaction>
</comment>
<organism evidence="6 7">
    <name type="scientific">Rubrimonas cliftonensis</name>
    <dbReference type="NCBI Taxonomy" id="89524"/>
    <lineage>
        <taxon>Bacteria</taxon>
        <taxon>Pseudomonadati</taxon>
        <taxon>Pseudomonadota</taxon>
        <taxon>Alphaproteobacteria</taxon>
        <taxon>Rhodobacterales</taxon>
        <taxon>Paracoccaceae</taxon>
        <taxon>Rubrimonas</taxon>
    </lineage>
</organism>
<dbReference type="PIRSF" id="PIRSF038800">
    <property type="entry name" value="KYNU"/>
    <property type="match status" value="1"/>
</dbReference>
<comment type="cofactor">
    <cofactor evidence="5">
        <name>pyridoxal 5'-phosphate</name>
        <dbReference type="ChEBI" id="CHEBI:597326"/>
    </cofactor>
</comment>
<dbReference type="GO" id="GO:0030429">
    <property type="term" value="F:kynureninase activity"/>
    <property type="evidence" value="ECO:0007669"/>
    <property type="project" value="UniProtKB-UniRule"/>
</dbReference>
<dbReference type="NCBIfam" id="TIGR01814">
    <property type="entry name" value="kynureninase"/>
    <property type="match status" value="1"/>
</dbReference>
<evidence type="ECO:0000313" key="6">
    <source>
        <dbReference type="EMBL" id="SEA10788.1"/>
    </source>
</evidence>
<dbReference type="GO" id="GO:0097053">
    <property type="term" value="P:L-kynurenine catabolic process"/>
    <property type="evidence" value="ECO:0007669"/>
    <property type="project" value="UniProtKB-UniPathway"/>
</dbReference>
<dbReference type="GO" id="GO:0030170">
    <property type="term" value="F:pyridoxal phosphate binding"/>
    <property type="evidence" value="ECO:0007669"/>
    <property type="project" value="UniProtKB-UniRule"/>
</dbReference>
<dbReference type="GO" id="GO:0043420">
    <property type="term" value="P:anthranilate metabolic process"/>
    <property type="evidence" value="ECO:0007669"/>
    <property type="project" value="TreeGrafter"/>
</dbReference>
<evidence type="ECO:0000256" key="5">
    <source>
        <dbReference type="PIRNR" id="PIRNR038800"/>
    </source>
</evidence>
<comment type="pathway">
    <text evidence="5">Cofactor biosynthesis; NAD(+) biosynthesis; quinolinate from L-kynurenine: step 2/3.</text>
</comment>
<dbReference type="PANTHER" id="PTHR14084:SF0">
    <property type="entry name" value="KYNURENINASE"/>
    <property type="match status" value="1"/>
</dbReference>
<dbReference type="InterPro" id="IPR015421">
    <property type="entry name" value="PyrdxlP-dep_Trfase_major"/>
</dbReference>
<comment type="pathway">
    <text evidence="5">Amino-acid degradation; L-kynurenine degradation; L-alanine and anthranilate from L-kynurenine: step 1/1.</text>
</comment>
<protein>
    <recommendedName>
        <fullName evidence="4 5">Kynureninase</fullName>
        <ecNumber evidence="4 5">3.7.1.3</ecNumber>
    </recommendedName>
</protein>
<dbReference type="GO" id="GO:0019441">
    <property type="term" value="P:L-tryptophan catabolic process to kynurenine"/>
    <property type="evidence" value="ECO:0007669"/>
    <property type="project" value="TreeGrafter"/>
</dbReference>
<dbReference type="InterPro" id="IPR015422">
    <property type="entry name" value="PyrdxlP-dep_Trfase_small"/>
</dbReference>
<dbReference type="InterPro" id="IPR010111">
    <property type="entry name" value="Kynureninase"/>
</dbReference>
<dbReference type="GO" id="GO:0005737">
    <property type="term" value="C:cytoplasm"/>
    <property type="evidence" value="ECO:0007669"/>
    <property type="project" value="UniProtKB-UniRule"/>
</dbReference>
<comment type="subunit">
    <text evidence="5">Homodimer.</text>
</comment>
<gene>
    <name evidence="6" type="ORF">SAMN05444370_10393</name>
</gene>
<sequence>MDESARAAAAAMDAADPLADRRALFRLPEDVVYLDGNSLGALPLAAERRIAEAVSGEWGESLIRSWNAHGWLDLPARTGDRIARLIGAAPGSTLCCDSTSINIFKLLAAALAMRPGRDVILSERGNFPTDLHVAEGLLGLIGRGRLHLVARADIAGALGPEVAVAMLTQVDYRSGCRLDLDETTRAVHDAGAVMLWDLAHSAGAFRVDLATSRAEFAVGCGYKYLNGGPGAPAFAYVRPDLADDVAPALSGWMGHAAPFDFEPGYRPAPGVDRLRVGTPPILSMTALHAALEAFEGVDMAQVEAKGRALVDFFIAEVERLAPPGALSLVSPRDGARRGPQAAFATPNGYAVMQTLIADGVIGDFRAPDILRFGFAPLYTRFVDAAQAAALLADILATGRWDRPGNHVRAAVT</sequence>
<dbReference type="Gene3D" id="3.40.640.10">
    <property type="entry name" value="Type I PLP-dependent aspartate aminotransferase-like (Major domain)"/>
    <property type="match status" value="1"/>
</dbReference>
<dbReference type="UniPathway" id="UPA00253">
    <property type="reaction ID" value="UER00329"/>
</dbReference>
<keyword evidence="2 5" id="KW-0378">Hydrolase</keyword>
<dbReference type="Proteomes" id="UP000198703">
    <property type="component" value="Unassembled WGS sequence"/>
</dbReference>
<evidence type="ECO:0000313" key="7">
    <source>
        <dbReference type="Proteomes" id="UP000198703"/>
    </source>
</evidence>
<dbReference type="GO" id="GO:0009435">
    <property type="term" value="P:NAD+ biosynthetic process"/>
    <property type="evidence" value="ECO:0007669"/>
    <property type="project" value="UniProtKB-UniRule"/>
</dbReference>
<proteinExistence type="inferred from homology"/>
<keyword evidence="7" id="KW-1185">Reference proteome</keyword>
<evidence type="ECO:0000256" key="1">
    <source>
        <dbReference type="ARBA" id="ARBA00022642"/>
    </source>
</evidence>
<dbReference type="PANTHER" id="PTHR14084">
    <property type="entry name" value="KYNURENINASE"/>
    <property type="match status" value="1"/>
</dbReference>
<dbReference type="RefSeq" id="WP_175478777.1">
    <property type="nucleotide sequence ID" value="NZ_FNQM01000003.1"/>
</dbReference>
<dbReference type="STRING" id="89524.SAMN05444370_10393"/>
<comment type="similarity">
    <text evidence="5">Belongs to the kynureninase family.</text>
</comment>
<evidence type="ECO:0000256" key="2">
    <source>
        <dbReference type="ARBA" id="ARBA00022801"/>
    </source>
</evidence>
<accession>A0A1H3YIR2</accession>
<dbReference type="Pfam" id="PF22580">
    <property type="entry name" value="KYNU_C"/>
    <property type="match status" value="1"/>
</dbReference>
<dbReference type="EMBL" id="FNQM01000003">
    <property type="protein sequence ID" value="SEA10788.1"/>
    <property type="molecule type" value="Genomic_DNA"/>
</dbReference>
<dbReference type="SUPFAM" id="SSF53383">
    <property type="entry name" value="PLP-dependent transferases"/>
    <property type="match status" value="1"/>
</dbReference>
<name>A0A1H3YIR2_9RHOB</name>
<comment type="catalytic activity">
    <reaction evidence="5">
        <text>L-kynurenine + H2O = anthranilate + L-alanine + H(+)</text>
        <dbReference type="Rhea" id="RHEA:16813"/>
        <dbReference type="ChEBI" id="CHEBI:15377"/>
        <dbReference type="ChEBI" id="CHEBI:15378"/>
        <dbReference type="ChEBI" id="CHEBI:16567"/>
        <dbReference type="ChEBI" id="CHEBI:57959"/>
        <dbReference type="ChEBI" id="CHEBI:57972"/>
        <dbReference type="EC" id="3.7.1.3"/>
    </reaction>
</comment>
<keyword evidence="3 5" id="KW-0663">Pyridoxal phosphate</keyword>
<keyword evidence="1 5" id="KW-0662">Pyridine nucleotide biosynthesis</keyword>
<dbReference type="InterPro" id="IPR015424">
    <property type="entry name" value="PyrdxlP-dep_Trfase"/>
</dbReference>
<dbReference type="EC" id="3.7.1.3" evidence="4 5"/>
<dbReference type="AlphaFoldDB" id="A0A1H3YIR2"/>
<dbReference type="Gene3D" id="3.90.1150.10">
    <property type="entry name" value="Aspartate Aminotransferase, domain 1"/>
    <property type="match status" value="1"/>
</dbReference>
<evidence type="ECO:0000256" key="3">
    <source>
        <dbReference type="ARBA" id="ARBA00022898"/>
    </source>
</evidence>
<comment type="function">
    <text evidence="5">Catalyzes the cleavage of L-kynurenine (L-Kyn) and L-3-hydroxykynurenine (L-3OHKyn) into anthranilic acid (AA) and 3-hydroxyanthranilic acid (3-OHAA), respectively.</text>
</comment>